<evidence type="ECO:0000256" key="1">
    <source>
        <dbReference type="SAM" id="Phobius"/>
    </source>
</evidence>
<gene>
    <name evidence="2" type="ORF">ACFSNB_07495</name>
</gene>
<evidence type="ECO:0000313" key="2">
    <source>
        <dbReference type="EMBL" id="MFD2233643.1"/>
    </source>
</evidence>
<keyword evidence="1" id="KW-1133">Transmembrane helix</keyword>
<keyword evidence="3" id="KW-1185">Reference proteome</keyword>
<evidence type="ECO:0000313" key="3">
    <source>
        <dbReference type="Proteomes" id="UP001597296"/>
    </source>
</evidence>
<keyword evidence="1" id="KW-0472">Membrane</keyword>
<dbReference type="Proteomes" id="UP001597296">
    <property type="component" value="Unassembled WGS sequence"/>
</dbReference>
<dbReference type="RefSeq" id="WP_377315475.1">
    <property type="nucleotide sequence ID" value="NZ_JBHUIY010000011.1"/>
</dbReference>
<dbReference type="EMBL" id="JBHUIY010000011">
    <property type="protein sequence ID" value="MFD2233643.1"/>
    <property type="molecule type" value="Genomic_DNA"/>
</dbReference>
<protein>
    <submittedName>
        <fullName evidence="2">Uncharacterized protein</fullName>
    </submittedName>
</protein>
<comment type="caution">
    <text evidence="2">The sequence shown here is derived from an EMBL/GenBank/DDBJ whole genome shotgun (WGS) entry which is preliminary data.</text>
</comment>
<proteinExistence type="predicted"/>
<organism evidence="2 3">
    <name type="scientific">Phaeospirillum tilakii</name>
    <dbReference type="NCBI Taxonomy" id="741673"/>
    <lineage>
        <taxon>Bacteria</taxon>
        <taxon>Pseudomonadati</taxon>
        <taxon>Pseudomonadota</taxon>
        <taxon>Alphaproteobacteria</taxon>
        <taxon>Rhodospirillales</taxon>
        <taxon>Rhodospirillaceae</taxon>
        <taxon>Phaeospirillum</taxon>
    </lineage>
</organism>
<keyword evidence="1" id="KW-0812">Transmembrane</keyword>
<sequence length="173" mass="19306">MNDGIGQKSRELIGSAIIVLVTAAAGGLASYIATWNIEAQKARFEASKKVQDDFQGELSKALLAVRKLSDGLTRTKKIDHSLRSEAVSCLLSMQIIFHPNSGRWPSEHKQKAKEVMDELERYQVAIDVASNAAEIDKASEILYSFFKRKDELFSSISRDTDLRIYLISVDANR</sequence>
<name>A0ABW5C9V9_9PROT</name>
<reference evidence="3" key="1">
    <citation type="journal article" date="2019" name="Int. J. Syst. Evol. Microbiol.">
        <title>The Global Catalogue of Microorganisms (GCM) 10K type strain sequencing project: providing services to taxonomists for standard genome sequencing and annotation.</title>
        <authorList>
            <consortium name="The Broad Institute Genomics Platform"/>
            <consortium name="The Broad Institute Genome Sequencing Center for Infectious Disease"/>
            <person name="Wu L."/>
            <person name="Ma J."/>
        </authorList>
    </citation>
    <scope>NUCLEOTIDE SEQUENCE [LARGE SCALE GENOMIC DNA]</scope>
    <source>
        <strain evidence="3">KCTC 15012</strain>
    </source>
</reference>
<feature type="transmembrane region" description="Helical" evidence="1">
    <location>
        <begin position="12"/>
        <end position="33"/>
    </location>
</feature>
<accession>A0ABW5C9V9</accession>